<dbReference type="InterPro" id="IPR001303">
    <property type="entry name" value="Aldolase_II/adducin_N"/>
</dbReference>
<dbReference type="Gene3D" id="3.40.225.10">
    <property type="entry name" value="Class II aldolase/adducin N-terminal domain"/>
    <property type="match status" value="1"/>
</dbReference>
<evidence type="ECO:0000313" key="5">
    <source>
        <dbReference type="Proteomes" id="UP000218627"/>
    </source>
</evidence>
<dbReference type="PANTHER" id="PTHR22789">
    <property type="entry name" value="FUCULOSE PHOSPHATE ALDOLASE"/>
    <property type="match status" value="1"/>
</dbReference>
<organism evidence="4 5">
    <name type="scientific">Hydrogenobacter hydrogenophilus</name>
    <dbReference type="NCBI Taxonomy" id="35835"/>
    <lineage>
        <taxon>Bacteria</taxon>
        <taxon>Pseudomonadati</taxon>
        <taxon>Aquificota</taxon>
        <taxon>Aquificia</taxon>
        <taxon>Aquificales</taxon>
        <taxon>Aquificaceae</taxon>
        <taxon>Hydrogenobacter</taxon>
    </lineage>
</organism>
<dbReference type="PANTHER" id="PTHR22789:SF0">
    <property type="entry name" value="3-OXO-TETRONATE 4-PHOSPHATE DECARBOXYLASE-RELATED"/>
    <property type="match status" value="1"/>
</dbReference>
<keyword evidence="5" id="KW-1185">Reference proteome</keyword>
<dbReference type="GO" id="GO:0019323">
    <property type="term" value="P:pentose catabolic process"/>
    <property type="evidence" value="ECO:0007669"/>
    <property type="project" value="TreeGrafter"/>
</dbReference>
<dbReference type="SUPFAM" id="SSF53639">
    <property type="entry name" value="AraD/HMP-PK domain-like"/>
    <property type="match status" value="1"/>
</dbReference>
<dbReference type="GO" id="GO:0016832">
    <property type="term" value="F:aldehyde-lyase activity"/>
    <property type="evidence" value="ECO:0007669"/>
    <property type="project" value="TreeGrafter"/>
</dbReference>
<evidence type="ECO:0000259" key="3">
    <source>
        <dbReference type="SMART" id="SM01007"/>
    </source>
</evidence>
<feature type="domain" description="Class II aldolase/adducin N-terminal" evidence="3">
    <location>
        <begin position="6"/>
        <end position="179"/>
    </location>
</feature>
<dbReference type="AlphaFoldDB" id="A0A285NZE5"/>
<evidence type="ECO:0000313" key="4">
    <source>
        <dbReference type="EMBL" id="SNZ14397.1"/>
    </source>
</evidence>
<dbReference type="GO" id="GO:0005829">
    <property type="term" value="C:cytosol"/>
    <property type="evidence" value="ECO:0007669"/>
    <property type="project" value="TreeGrafter"/>
</dbReference>
<evidence type="ECO:0000256" key="2">
    <source>
        <dbReference type="ARBA" id="ARBA00023239"/>
    </source>
</evidence>
<dbReference type="Proteomes" id="UP000218627">
    <property type="component" value="Unassembled WGS sequence"/>
</dbReference>
<keyword evidence="2" id="KW-0456">Lyase</keyword>
<accession>A0A285NZE5</accession>
<reference evidence="5" key="1">
    <citation type="submission" date="2017-09" db="EMBL/GenBank/DDBJ databases">
        <authorList>
            <person name="Varghese N."/>
            <person name="Submissions S."/>
        </authorList>
    </citation>
    <scope>NUCLEOTIDE SEQUENCE [LARGE SCALE GENOMIC DNA]</scope>
    <source>
        <strain evidence="5">DSM 2913</strain>
    </source>
</reference>
<dbReference type="OrthoDB" id="9805559at2"/>
<dbReference type="RefSeq" id="WP_096602127.1">
    <property type="nucleotide sequence ID" value="NZ_OBEN01000005.1"/>
</dbReference>
<proteinExistence type="predicted"/>
<gene>
    <name evidence="4" type="ORF">SAMN06265353_1074</name>
</gene>
<name>A0A285NZE5_9AQUI</name>
<dbReference type="InterPro" id="IPR050197">
    <property type="entry name" value="Aldolase_class_II_sugar_metab"/>
</dbReference>
<dbReference type="GO" id="GO:0046872">
    <property type="term" value="F:metal ion binding"/>
    <property type="evidence" value="ECO:0007669"/>
    <property type="project" value="UniProtKB-KW"/>
</dbReference>
<dbReference type="SMART" id="SM01007">
    <property type="entry name" value="Aldolase_II"/>
    <property type="match status" value="1"/>
</dbReference>
<sequence>MHYHIRKLIQVGKLLFEEGLVDARAGNLSVRIGQKILITRRGSHLGTLKEHDFVLLDINKTSILDDRASSELLVHREVYIKTQNLALVHAHPTAVVKLSFKTKNNIVPKDSEGKTLLKSVKVIPNLPSGSQKLAEVISDILSQDKLVVVRSHGVFSADIDPFYAYSHISVLEHSCKILLDE</sequence>
<keyword evidence="1" id="KW-0479">Metal-binding</keyword>
<evidence type="ECO:0000256" key="1">
    <source>
        <dbReference type="ARBA" id="ARBA00022723"/>
    </source>
</evidence>
<dbReference type="Pfam" id="PF00596">
    <property type="entry name" value="Aldolase_II"/>
    <property type="match status" value="1"/>
</dbReference>
<dbReference type="InterPro" id="IPR036409">
    <property type="entry name" value="Aldolase_II/adducin_N_sf"/>
</dbReference>
<dbReference type="EMBL" id="OBEN01000005">
    <property type="protein sequence ID" value="SNZ14397.1"/>
    <property type="molecule type" value="Genomic_DNA"/>
</dbReference>
<protein>
    <submittedName>
        <fullName evidence="4">L-fuculose-phosphate aldolase</fullName>
    </submittedName>
</protein>